<dbReference type="SUPFAM" id="SSF110111">
    <property type="entry name" value="Ctag/Cox11"/>
    <property type="match status" value="1"/>
</dbReference>
<organism evidence="7 8">
    <name type="scientific">Populus trichocarpa</name>
    <name type="common">Western balsam poplar</name>
    <name type="synonym">Populus balsamifera subsp. trichocarpa</name>
    <dbReference type="NCBI Taxonomy" id="3694"/>
    <lineage>
        <taxon>Eukaryota</taxon>
        <taxon>Viridiplantae</taxon>
        <taxon>Streptophyta</taxon>
        <taxon>Embryophyta</taxon>
        <taxon>Tracheophyta</taxon>
        <taxon>Spermatophyta</taxon>
        <taxon>Magnoliopsida</taxon>
        <taxon>eudicotyledons</taxon>
        <taxon>Gunneridae</taxon>
        <taxon>Pentapetalae</taxon>
        <taxon>rosids</taxon>
        <taxon>fabids</taxon>
        <taxon>Malpighiales</taxon>
        <taxon>Salicaceae</taxon>
        <taxon>Saliceae</taxon>
        <taxon>Populus</taxon>
    </lineage>
</organism>
<dbReference type="InterPro" id="IPR023471">
    <property type="entry name" value="CtaG/Cox11_dom_sf"/>
</dbReference>
<evidence type="ECO:0000256" key="5">
    <source>
        <dbReference type="ARBA" id="ARBA00023136"/>
    </source>
</evidence>
<keyword evidence="8" id="KW-1185">Reference proteome</keyword>
<evidence type="ECO:0000256" key="6">
    <source>
        <dbReference type="SAM" id="Phobius"/>
    </source>
</evidence>
<dbReference type="HAMAP" id="MF_00155">
    <property type="entry name" value="CtaG"/>
    <property type="match status" value="1"/>
</dbReference>
<dbReference type="PANTHER" id="PTHR21320">
    <property type="entry name" value="CYTOCHROME C OXIDASE ASSEMBLY PROTEIN COX11-RELATED"/>
    <property type="match status" value="1"/>
</dbReference>
<dbReference type="InterPro" id="IPR007533">
    <property type="entry name" value="Cyt_c_oxidase_assmbl_CtaG"/>
</dbReference>
<dbReference type="GO" id="GO:0005743">
    <property type="term" value="C:mitochondrial inner membrane"/>
    <property type="evidence" value="ECO:0000318"/>
    <property type="project" value="GO_Central"/>
</dbReference>
<dbReference type="FunFam" id="2.60.370.10:FF:000001">
    <property type="entry name" value="COX11 cytochrome c oxidase assembly homolog"/>
    <property type="match status" value="1"/>
</dbReference>
<dbReference type="InParanoid" id="A0A2K2BU47"/>
<evidence type="ECO:0000256" key="1">
    <source>
        <dbReference type="ARBA" id="ARBA00004007"/>
    </source>
</evidence>
<dbReference type="FunCoup" id="A0A2K2BU47">
    <property type="interactions" value="4221"/>
</dbReference>
<dbReference type="AlphaFoldDB" id="A0A2K2BU47"/>
<dbReference type="EMBL" id="CM009290">
    <property type="protein sequence ID" value="PNT53311.1"/>
    <property type="molecule type" value="Genomic_DNA"/>
</dbReference>
<dbReference type="Proteomes" id="UP000006729">
    <property type="component" value="Chromosome 1"/>
</dbReference>
<dbReference type="GO" id="GO:0005507">
    <property type="term" value="F:copper ion binding"/>
    <property type="evidence" value="ECO:0007669"/>
    <property type="project" value="InterPro"/>
</dbReference>
<keyword evidence="3 6" id="KW-0812">Transmembrane</keyword>
<evidence type="ECO:0000313" key="7">
    <source>
        <dbReference type="EMBL" id="PNT53311.1"/>
    </source>
</evidence>
<keyword evidence="5 6" id="KW-0472">Membrane</keyword>
<dbReference type="Gene3D" id="2.60.370.10">
    <property type="entry name" value="Ctag/Cox11"/>
    <property type="match status" value="1"/>
</dbReference>
<proteinExistence type="inferred from homology"/>
<comment type="function">
    <text evidence="1">Exerts its effect at some terminal stage of cytochrome c oxidase synthesis, probably by being involved in the insertion of the copper B into subunit I.</text>
</comment>
<name>A0A2K2BU47_POPTR</name>
<comment type="subcellular location">
    <subcellularLocation>
        <location evidence="2">Mitochondrion inner membrane</location>
        <topology evidence="2">Single-pass membrane protein</topology>
        <orientation evidence="2">Intermembrane side</orientation>
    </subcellularLocation>
</comment>
<sequence>MSWSSLARATRRATNRNLLLSQFKSLHQNHHPFQQPIYNKRRCEIKKHFSTSYKVGGGSAANINTSREQKSKKTLIYLTGLVVAMVGSTYAAVPLYRRFCQATGYGGTVQRRESVEEKIARHANDGTVATREIAVQFNADVGDGMPWKFAPTQREVRVKPGESALAFYTAENRSSTPITGVSTYNVTPMKAAVYFNKIQCFCFEEQRLLPGEQIDMPVFFYIDPEFETDPRMDGINNIILSYTFFKVSEE</sequence>
<reference evidence="7 8" key="1">
    <citation type="journal article" date="2006" name="Science">
        <title>The genome of black cottonwood, Populus trichocarpa (Torr. &amp; Gray).</title>
        <authorList>
            <person name="Tuskan G.A."/>
            <person name="Difazio S."/>
            <person name="Jansson S."/>
            <person name="Bohlmann J."/>
            <person name="Grigoriev I."/>
            <person name="Hellsten U."/>
            <person name="Putnam N."/>
            <person name="Ralph S."/>
            <person name="Rombauts S."/>
            <person name="Salamov A."/>
            <person name="Schein J."/>
            <person name="Sterck L."/>
            <person name="Aerts A."/>
            <person name="Bhalerao R.R."/>
            <person name="Bhalerao R.P."/>
            <person name="Blaudez D."/>
            <person name="Boerjan W."/>
            <person name="Brun A."/>
            <person name="Brunner A."/>
            <person name="Busov V."/>
            <person name="Campbell M."/>
            <person name="Carlson J."/>
            <person name="Chalot M."/>
            <person name="Chapman J."/>
            <person name="Chen G.L."/>
            <person name="Cooper D."/>
            <person name="Coutinho P.M."/>
            <person name="Couturier J."/>
            <person name="Covert S."/>
            <person name="Cronk Q."/>
            <person name="Cunningham R."/>
            <person name="Davis J."/>
            <person name="Degroeve S."/>
            <person name="Dejardin A."/>
            <person name="Depamphilis C."/>
            <person name="Detter J."/>
            <person name="Dirks B."/>
            <person name="Dubchak I."/>
            <person name="Duplessis S."/>
            <person name="Ehlting J."/>
            <person name="Ellis B."/>
            <person name="Gendler K."/>
            <person name="Goodstein D."/>
            <person name="Gribskov M."/>
            <person name="Grimwood J."/>
            <person name="Groover A."/>
            <person name="Gunter L."/>
            <person name="Hamberger B."/>
            <person name="Heinze B."/>
            <person name="Helariutta Y."/>
            <person name="Henrissat B."/>
            <person name="Holligan D."/>
            <person name="Holt R."/>
            <person name="Huang W."/>
            <person name="Islam-Faridi N."/>
            <person name="Jones S."/>
            <person name="Jones-Rhoades M."/>
            <person name="Jorgensen R."/>
            <person name="Joshi C."/>
            <person name="Kangasjarvi J."/>
            <person name="Karlsson J."/>
            <person name="Kelleher C."/>
            <person name="Kirkpatrick R."/>
            <person name="Kirst M."/>
            <person name="Kohler A."/>
            <person name="Kalluri U."/>
            <person name="Larimer F."/>
            <person name="Leebens-Mack J."/>
            <person name="Leple J.C."/>
            <person name="Locascio P."/>
            <person name="Lou Y."/>
            <person name="Lucas S."/>
            <person name="Martin F."/>
            <person name="Montanini B."/>
            <person name="Napoli C."/>
            <person name="Nelson D.R."/>
            <person name="Nelson C."/>
            <person name="Nieminen K."/>
            <person name="Nilsson O."/>
            <person name="Pereda V."/>
            <person name="Peter G."/>
            <person name="Philippe R."/>
            <person name="Pilate G."/>
            <person name="Poliakov A."/>
            <person name="Razumovskaya J."/>
            <person name="Richardson P."/>
            <person name="Rinaldi C."/>
            <person name="Ritland K."/>
            <person name="Rouze P."/>
            <person name="Ryaboy D."/>
            <person name="Schmutz J."/>
            <person name="Schrader J."/>
            <person name="Segerman B."/>
            <person name="Shin H."/>
            <person name="Siddiqui A."/>
            <person name="Sterky F."/>
            <person name="Terry A."/>
            <person name="Tsai C.J."/>
            <person name="Uberbacher E."/>
            <person name="Unneberg P."/>
            <person name="Vahala J."/>
            <person name="Wall K."/>
            <person name="Wessler S."/>
            <person name="Yang G."/>
            <person name="Yin T."/>
            <person name="Douglas C."/>
            <person name="Marra M."/>
            <person name="Sandberg G."/>
            <person name="Van de Peer Y."/>
            <person name="Rokhsar D."/>
        </authorList>
    </citation>
    <scope>NUCLEOTIDE SEQUENCE [LARGE SCALE GENOMIC DNA]</scope>
    <source>
        <strain evidence="8">cv. Nisqually</strain>
    </source>
</reference>
<dbReference type="Pfam" id="PF04442">
    <property type="entry name" value="CtaG_Cox11"/>
    <property type="match status" value="1"/>
</dbReference>
<evidence type="ECO:0000256" key="4">
    <source>
        <dbReference type="ARBA" id="ARBA00022989"/>
    </source>
</evidence>
<dbReference type="PANTHER" id="PTHR21320:SF3">
    <property type="entry name" value="CYTOCHROME C OXIDASE ASSEMBLY PROTEIN COX11, MITOCHONDRIAL-RELATED"/>
    <property type="match status" value="1"/>
</dbReference>
<gene>
    <name evidence="7" type="ORF">POPTR_001G078500</name>
</gene>
<accession>A0A2K2BU47</accession>
<evidence type="ECO:0000256" key="2">
    <source>
        <dbReference type="ARBA" id="ARBA00004243"/>
    </source>
</evidence>
<dbReference type="STRING" id="3694.A0A2K2BU47"/>
<dbReference type="NCBIfam" id="NF003465">
    <property type="entry name" value="PRK05089.1"/>
    <property type="match status" value="1"/>
</dbReference>
<feature type="transmembrane region" description="Helical" evidence="6">
    <location>
        <begin position="75"/>
        <end position="93"/>
    </location>
</feature>
<evidence type="ECO:0000256" key="3">
    <source>
        <dbReference type="ARBA" id="ARBA00022692"/>
    </source>
</evidence>
<keyword evidence="4 6" id="KW-1133">Transmembrane helix</keyword>
<protein>
    <submittedName>
        <fullName evidence="7">Uncharacterized protein</fullName>
    </submittedName>
</protein>
<evidence type="ECO:0000313" key="8">
    <source>
        <dbReference type="Proteomes" id="UP000006729"/>
    </source>
</evidence>